<evidence type="ECO:0000313" key="2">
    <source>
        <dbReference type="Proteomes" id="UP000277204"/>
    </source>
</evidence>
<accession>A0A183LGM3</accession>
<dbReference type="AlphaFoldDB" id="A0A183LGM3"/>
<proteinExistence type="predicted"/>
<organism evidence="1 2">
    <name type="scientific">Schistosoma margrebowiei</name>
    <dbReference type="NCBI Taxonomy" id="48269"/>
    <lineage>
        <taxon>Eukaryota</taxon>
        <taxon>Metazoa</taxon>
        <taxon>Spiralia</taxon>
        <taxon>Lophotrochozoa</taxon>
        <taxon>Platyhelminthes</taxon>
        <taxon>Trematoda</taxon>
        <taxon>Digenea</taxon>
        <taxon>Strigeidida</taxon>
        <taxon>Schistosomatoidea</taxon>
        <taxon>Schistosomatidae</taxon>
        <taxon>Schistosoma</taxon>
    </lineage>
</organism>
<sequence length="68" mass="7928">MWSTERTVQIPEEMKRYLVGVLGLSEEKRPVSERVGAQAEYTEANKRVKWSIRASKRKYVEELATKAE</sequence>
<reference evidence="1 2" key="1">
    <citation type="submission" date="2018-11" db="EMBL/GenBank/DDBJ databases">
        <authorList>
            <consortium name="Pathogen Informatics"/>
        </authorList>
    </citation>
    <scope>NUCLEOTIDE SEQUENCE [LARGE SCALE GENOMIC DNA]</scope>
    <source>
        <strain evidence="1 2">Zambia</strain>
    </source>
</reference>
<protein>
    <submittedName>
        <fullName evidence="1">Uncharacterized protein</fullName>
    </submittedName>
</protein>
<dbReference type="EMBL" id="UZAI01000800">
    <property type="protein sequence ID" value="VDO56565.1"/>
    <property type="molecule type" value="Genomic_DNA"/>
</dbReference>
<dbReference type="Proteomes" id="UP000277204">
    <property type="component" value="Unassembled WGS sequence"/>
</dbReference>
<gene>
    <name evidence="1" type="ORF">SMRZ_LOCUS2948</name>
</gene>
<keyword evidence="2" id="KW-1185">Reference proteome</keyword>
<evidence type="ECO:0000313" key="1">
    <source>
        <dbReference type="EMBL" id="VDO56565.1"/>
    </source>
</evidence>
<name>A0A183LGM3_9TREM</name>